<comment type="caution">
    <text evidence="1">The sequence shown here is derived from an EMBL/GenBank/DDBJ whole genome shotgun (WGS) entry which is preliminary data.</text>
</comment>
<evidence type="ECO:0000313" key="1">
    <source>
        <dbReference type="EMBL" id="CAK7274707.1"/>
    </source>
</evidence>
<evidence type="ECO:0000313" key="2">
    <source>
        <dbReference type="Proteomes" id="UP001642501"/>
    </source>
</evidence>
<dbReference type="Proteomes" id="UP001642501">
    <property type="component" value="Unassembled WGS sequence"/>
</dbReference>
<accession>A0ABP0E5H8</accession>
<gene>
    <name evidence="1" type="ORF">SEPCBS57363_006300</name>
</gene>
<name>A0ABP0E5H8_9PEZI</name>
<sequence>MACNNFYGGSGGGGNPKYGRDAGGPLPRPWGFTSQRPSAASYYVPAVNGSWPYAQPQISMAVLGNPCSTAMKSHVPIINNPPAIPQGQSLHPTVDRHFQSCSMRNTTGGFGCEPGYNYFFPAEHTKIHVLKTGLTPPWQLPLDSTYQFYAAHVPVNTTIAELMKGFGANNPVPGKNVITEIYPAGGGKWYKGIEASGDNADMMRKPIKELGWDATRTGLRGQKKVVYVYVQSG</sequence>
<keyword evidence="2" id="KW-1185">Reference proteome</keyword>
<protein>
    <submittedName>
        <fullName evidence="1">Uncharacterized protein</fullName>
    </submittedName>
</protein>
<organism evidence="1 2">
    <name type="scientific">Sporothrix epigloea</name>
    <dbReference type="NCBI Taxonomy" id="1892477"/>
    <lineage>
        <taxon>Eukaryota</taxon>
        <taxon>Fungi</taxon>
        <taxon>Dikarya</taxon>
        <taxon>Ascomycota</taxon>
        <taxon>Pezizomycotina</taxon>
        <taxon>Sordariomycetes</taxon>
        <taxon>Sordariomycetidae</taxon>
        <taxon>Ophiostomatales</taxon>
        <taxon>Ophiostomataceae</taxon>
        <taxon>Sporothrix</taxon>
    </lineage>
</organism>
<reference evidence="1 2" key="1">
    <citation type="submission" date="2024-01" db="EMBL/GenBank/DDBJ databases">
        <authorList>
            <person name="Allen C."/>
            <person name="Tagirdzhanova G."/>
        </authorList>
    </citation>
    <scope>NUCLEOTIDE SEQUENCE [LARGE SCALE GENOMIC DNA]</scope>
    <source>
        <strain evidence="1 2">CBS 573.63</strain>
    </source>
</reference>
<proteinExistence type="predicted"/>
<dbReference type="EMBL" id="CAWUOM010000179">
    <property type="protein sequence ID" value="CAK7274707.1"/>
    <property type="molecule type" value="Genomic_DNA"/>
</dbReference>